<dbReference type="InterPro" id="IPR040692">
    <property type="entry name" value="UGGT_TRXL_3"/>
</dbReference>
<feature type="domain" description="UDP-glucose:glycoprotein glucosyltransferase thioredoxin-like" evidence="16">
    <location>
        <begin position="632"/>
        <end position="794"/>
    </location>
</feature>
<gene>
    <name evidence="18 20" type="primary">uggt-2</name>
    <name evidence="18" type="ORF">CELE_F26H9.8</name>
    <name evidence="20" type="ORF">F26H9.8</name>
</gene>
<feature type="domain" description="Glucosyltransferase 24 catalytic" evidence="17">
    <location>
        <begin position="1095"/>
        <end position="1362"/>
    </location>
</feature>
<dbReference type="GO" id="GO:0061062">
    <property type="term" value="P:regulation of nematode larval development"/>
    <property type="evidence" value="ECO:0000315"/>
    <property type="project" value="WormBase"/>
</dbReference>
<dbReference type="AlphaFoldDB" id="G5EF14"/>
<dbReference type="SUPFAM" id="SSF53448">
    <property type="entry name" value="Nucleotide-diphospho-sugar transferases"/>
    <property type="match status" value="1"/>
</dbReference>
<dbReference type="Bgee" id="WBGene00009178">
    <property type="expression patterns" value="Expressed in adult organism and 1 other cell type or tissue"/>
</dbReference>
<dbReference type="EMBL" id="BX284601">
    <property type="protein sequence ID" value="CAB04207.2"/>
    <property type="molecule type" value="Genomic_DNA"/>
</dbReference>
<dbReference type="GO" id="GO:0045995">
    <property type="term" value="P:regulation of embryonic development"/>
    <property type="evidence" value="ECO:0000315"/>
    <property type="project" value="WormBase"/>
</dbReference>
<dbReference type="AGR" id="WB:WBGene00009178"/>
<dbReference type="Pfam" id="PF18403">
    <property type="entry name" value="Thioredoxin_15"/>
    <property type="match status" value="1"/>
</dbReference>
<comment type="cofactor">
    <cofactor evidence="1">
        <name>Ca(2+)</name>
        <dbReference type="ChEBI" id="CHEBI:29108"/>
    </cofactor>
</comment>
<evidence type="ECO:0000256" key="9">
    <source>
        <dbReference type="ARBA" id="ARBA00045874"/>
    </source>
</evidence>
<dbReference type="Gene3D" id="3.90.550.10">
    <property type="entry name" value="Spore Coat Polysaccharide Biosynthesis Protein SpsA, Chain A"/>
    <property type="match status" value="1"/>
</dbReference>
<dbReference type="RefSeq" id="NP_492484.2">
    <property type="nucleotide sequence ID" value="NM_060083.5"/>
</dbReference>
<evidence type="ECO:0000259" key="17">
    <source>
        <dbReference type="Pfam" id="PF18404"/>
    </source>
</evidence>
<evidence type="ECO:0000256" key="7">
    <source>
        <dbReference type="ARBA" id="ARBA00022824"/>
    </source>
</evidence>
<feature type="domain" description="UGGT thioredoxin-like" evidence="14">
    <location>
        <begin position="275"/>
        <end position="387"/>
    </location>
</feature>
<dbReference type="Pfam" id="PF18404">
    <property type="entry name" value="Glyco_transf_24"/>
    <property type="match status" value="1"/>
</dbReference>
<dbReference type="UniPathway" id="UPA00378"/>
<keyword evidence="19" id="KW-1185">Reference proteome</keyword>
<dbReference type="eggNOG" id="KOG1879">
    <property type="taxonomic scope" value="Eukaryota"/>
</dbReference>
<dbReference type="PeptideAtlas" id="G5EF14"/>
<evidence type="ECO:0000256" key="5">
    <source>
        <dbReference type="ARBA" id="ARBA00022679"/>
    </source>
</evidence>
<dbReference type="InterPro" id="IPR040693">
    <property type="entry name" value="UGGT_TRXL_1"/>
</dbReference>
<evidence type="ECO:0000256" key="6">
    <source>
        <dbReference type="ARBA" id="ARBA00022729"/>
    </source>
</evidence>
<dbReference type="KEGG" id="cel:CELE_F26H9.8"/>
<dbReference type="InterPro" id="IPR040497">
    <property type="entry name" value="Glyco_transf_24"/>
</dbReference>
<dbReference type="SMR" id="G5EF14"/>
<dbReference type="CTD" id="172758"/>
<dbReference type="Pfam" id="PF18401">
    <property type="entry name" value="Thioredoxin_13"/>
    <property type="match status" value="1"/>
</dbReference>
<dbReference type="WormBase" id="F26H9.8">
    <property type="protein sequence ID" value="CE42103"/>
    <property type="gene ID" value="WBGene00009178"/>
    <property type="gene designation" value="uggt-2"/>
</dbReference>
<protein>
    <submittedName>
        <fullName evidence="18">UDP-glucose:Glycoprotein Glucosyltransferase</fullName>
    </submittedName>
</protein>
<comment type="pathway">
    <text evidence="3">Protein modification; protein glycosylation.</text>
</comment>
<accession>G5EF14</accession>
<dbReference type="GO" id="GO:0051082">
    <property type="term" value="F:unfolded protein binding"/>
    <property type="evidence" value="ECO:0000318"/>
    <property type="project" value="GO_Central"/>
</dbReference>
<feature type="signal peptide" evidence="12">
    <location>
        <begin position="1"/>
        <end position="18"/>
    </location>
</feature>
<evidence type="ECO:0000256" key="2">
    <source>
        <dbReference type="ARBA" id="ARBA00004319"/>
    </source>
</evidence>
<sequence length="1381" mass="158428">MRLTHFLLFLANLKFCWNDNSINVRLNAKWRSSSILAEISEYIGKENPEAFWNFVNSVNQEIDETSNKNDSIRNKYDFGMSVANNILGPFEMKLLRFSLATRSISPRVQAHEQIGMEFKPEKCSFSFFVYGGQAGCQLSELNLNNYDDNNLKIFSFDHIYPVQSTAEKTILIYGELGTYELKNLLLEAQSLIEKHKNLRFVVRHFSRFSDQKPSLSGYGVELALKNTEYKAVDSSSTNKLDEPENLHGLNFKILKNRHLELQNELESLRENLEKQGEIVPLKQWQLKDLGFKTCQKLKSLTEIREMEILLQDFPTHARVTSHQNLNETLQRSIQKGQETLEAKGIESGTNILAINGRVIAKGDSFVDLFALMEKVEEEKKMVNEFVKGFGNSETEEFERINIPKMLTLVDLSSVKLSEHAFDYSIAEPVYLNDLESTRSPYKSLMLMLQPFPPGQIRPISRNIFNLIMFLDPFDSDDRVFDDVIRNFQTGIHIRFGFVPILDEAKYGKSIEEAVDSMIVPPTKKVFWKSKDSLINALKKGSRFVAEAGLTQLPLVLLNGYPLDVTSIERFESSLTQNIQKQTTRLQLALLHGLIEDSVQIDRWWFEKKTNPDIIQRLNQRITTAFNNKEFLNISRRSIQFLKNVHYFSEESDTVLANADVTTWIIADFENPSNRLFATKAIRSIASQKNNKIALIPNPSSSRSNDNPCSFNFENVGPNSDMTILSKIESFCMKNINLSPLDIGVNPGETVVVSNGLLIGPLAGRTELLKTDDFNYLDTFWKEKGATKAATFFNENTVYDVTISFYCSIAKKFKEDQQRMDFDEFMESGNGNTIIFPPIDSTNSTITVTWIANPVSREAQQIISVVKILQRITNSRIEIIFNPSADIQEMPIKRFYRFVANEKLLFNEDGSMENHSVVFSNLPQKQLLTMSLETNDAWMIEVKKAEYDLDNILLETASEDVEAVYSLEHILVEGTSRKMSGEASDGLEVELSSGGKNYDTIVMLNLGYFQLKAEPGVWNLHLRNGHSADEHKIVTIDSIPVENDIQIVVDSFSGKWVELSVEELTEPKESDDELSIESLLNSAKNYFASPEPSEVINVFSLASGHLYERFMRIMMTSVLNNTKTQKVKFWLLKNYLSPKFKETIPKLAEFYKFEFELVEYKWPKWLHKQTEKQRVMWGYKILFLDVLFPLNVDKIIFVDADQVVRADLQELMDFNLNGAPYGYVPFCESRTEMDGFRFWKSGYWKNHLMGRKYHISALYVVDLKAFREFSAGDRLRGRYDSLSADPNSLSNLDQDLPNNMLHEVPIKSLPQEWLWCETWCDDGSKEKAKTIDLCNNPLTKEPKLNSAKRIIKEWTEYDSEISKVLNSADINTPSPSVDRDEL</sequence>
<dbReference type="InterPro" id="IPR040694">
    <property type="entry name" value="UGGT_TRXL_2"/>
</dbReference>
<keyword evidence="11" id="KW-0175">Coiled coil</keyword>
<evidence type="ECO:0000259" key="13">
    <source>
        <dbReference type="Pfam" id="PF18400"/>
    </source>
</evidence>
<keyword evidence="8" id="KW-0325">Glycoprotein</keyword>
<evidence type="ECO:0000256" key="12">
    <source>
        <dbReference type="SAM" id="SignalP"/>
    </source>
</evidence>
<evidence type="ECO:0000256" key="4">
    <source>
        <dbReference type="ARBA" id="ARBA00006351"/>
    </source>
</evidence>
<reference evidence="18 19" key="1">
    <citation type="journal article" date="1998" name="Science">
        <title>Genome sequence of the nematode C. elegans: a platform for investigating biology.</title>
        <authorList>
            <consortium name="The C. elegans sequencing consortium"/>
            <person name="Sulson J.E."/>
            <person name="Waterston R."/>
        </authorList>
    </citation>
    <scope>NUCLEOTIDE SEQUENCE [LARGE SCALE GENOMIC DNA]</scope>
    <source>
        <strain evidence="18 19">Bristol N2</strain>
    </source>
</reference>
<evidence type="ECO:0000313" key="18">
    <source>
        <dbReference type="EMBL" id="CAB04207.2"/>
    </source>
</evidence>
<feature type="domain" description="UGGT thioredoxin-like" evidence="13">
    <location>
        <begin position="33"/>
        <end position="211"/>
    </location>
</feature>
<dbReference type="OMA" id="FQTHQLF"/>
<evidence type="ECO:0000259" key="16">
    <source>
        <dbReference type="Pfam" id="PF18403"/>
    </source>
</evidence>
<dbReference type="Pfam" id="PF18400">
    <property type="entry name" value="Thioredoxin_12"/>
    <property type="match status" value="1"/>
</dbReference>
<dbReference type="PaxDb" id="6239-F26H9.8"/>
<dbReference type="PhylomeDB" id="G5EF14"/>
<dbReference type="GO" id="GO:0030968">
    <property type="term" value="P:endoplasmic reticulum unfolded protein response"/>
    <property type="evidence" value="ECO:0000315"/>
    <property type="project" value="WormBase"/>
</dbReference>
<dbReference type="CDD" id="cd06432">
    <property type="entry name" value="GT8_HUGT1_C_like"/>
    <property type="match status" value="1"/>
</dbReference>
<evidence type="ECO:0000256" key="8">
    <source>
        <dbReference type="ARBA" id="ARBA00023180"/>
    </source>
</evidence>
<feature type="coiled-coil region" evidence="11">
    <location>
        <begin position="251"/>
        <end position="278"/>
    </location>
</feature>
<dbReference type="GO" id="GO:0018279">
    <property type="term" value="P:protein N-linked glycosylation via asparagine"/>
    <property type="evidence" value="ECO:0000318"/>
    <property type="project" value="GO_Central"/>
</dbReference>
<dbReference type="HOGENOM" id="CLU_002668_1_0_1"/>
<dbReference type="GO" id="GO:0036498">
    <property type="term" value="P:IRE1-mediated unfolded protein response"/>
    <property type="evidence" value="ECO:0000316"/>
    <property type="project" value="WormBase"/>
</dbReference>
<dbReference type="STRING" id="6239.F26H9.8.1"/>
<feature type="domain" description="UGGT thioredoxin-like" evidence="15">
    <location>
        <begin position="429"/>
        <end position="504"/>
    </location>
</feature>
<proteinExistence type="inferred from homology"/>
<dbReference type="CAZy" id="GT24">
    <property type="family name" value="Glycosyltransferase Family 24"/>
</dbReference>
<evidence type="ECO:0000313" key="20">
    <source>
        <dbReference type="WormBase" id="F26H9.8"/>
    </source>
</evidence>
<feature type="chain" id="PRO_5003476010" evidence="12">
    <location>
        <begin position="19"/>
        <end position="1381"/>
    </location>
</feature>
<dbReference type="GO" id="GO:0005788">
    <property type="term" value="C:endoplasmic reticulum lumen"/>
    <property type="evidence" value="ECO:0007669"/>
    <property type="project" value="UniProtKB-SubCell"/>
</dbReference>
<evidence type="ECO:0000256" key="10">
    <source>
        <dbReference type="ARBA" id="ARBA00048456"/>
    </source>
</evidence>
<dbReference type="FunFam" id="3.90.550.10:FF:000065">
    <property type="entry name" value="UDP-glucose:glycoprotein glucosyltransferase, putative"/>
    <property type="match status" value="1"/>
</dbReference>
<dbReference type="InterPro" id="IPR029044">
    <property type="entry name" value="Nucleotide-diphossugar_trans"/>
</dbReference>
<dbReference type="PANTHER" id="PTHR11226:SF9">
    <property type="entry name" value="UDP-GLUCOSE:GLYCOPROTEIN GLUCOSYLTRANSFERASE"/>
    <property type="match status" value="1"/>
</dbReference>
<evidence type="ECO:0000259" key="15">
    <source>
        <dbReference type="Pfam" id="PF18402"/>
    </source>
</evidence>
<dbReference type="GO" id="GO:0003980">
    <property type="term" value="F:UDP-glucose:glycoprotein glucosyltransferase activity"/>
    <property type="evidence" value="ECO:0000318"/>
    <property type="project" value="GO_Central"/>
</dbReference>
<evidence type="ECO:0000313" key="19">
    <source>
        <dbReference type="Proteomes" id="UP000001940"/>
    </source>
</evidence>
<evidence type="ECO:0000256" key="11">
    <source>
        <dbReference type="SAM" id="Coils"/>
    </source>
</evidence>
<keyword evidence="5" id="KW-0808">Transferase</keyword>
<organism evidence="18 19">
    <name type="scientific">Caenorhabditis elegans</name>
    <dbReference type="NCBI Taxonomy" id="6239"/>
    <lineage>
        <taxon>Eukaryota</taxon>
        <taxon>Metazoa</taxon>
        <taxon>Ecdysozoa</taxon>
        <taxon>Nematoda</taxon>
        <taxon>Chromadorea</taxon>
        <taxon>Rhabditida</taxon>
        <taxon>Rhabditina</taxon>
        <taxon>Rhabditomorpha</taxon>
        <taxon>Rhabditoidea</taxon>
        <taxon>Rhabditidae</taxon>
        <taxon>Peloderinae</taxon>
        <taxon>Caenorhabditis</taxon>
    </lineage>
</organism>
<dbReference type="Pfam" id="PF06427">
    <property type="entry name" value="UDP-g_GGTase"/>
    <property type="match status" value="1"/>
</dbReference>
<dbReference type="Proteomes" id="UP000001940">
    <property type="component" value="Chromosome I"/>
</dbReference>
<keyword evidence="6 12" id="KW-0732">Signal</keyword>
<dbReference type="InParanoid" id="G5EF14"/>
<dbReference type="GO" id="GO:0005783">
    <property type="term" value="C:endoplasmic reticulum"/>
    <property type="evidence" value="ECO:0000250"/>
    <property type="project" value="WormBase"/>
</dbReference>
<comment type="similarity">
    <text evidence="4">Belongs to the glycosyltransferase 8 family.</text>
</comment>
<dbReference type="Pfam" id="PF18402">
    <property type="entry name" value="Thioredoxin_14"/>
    <property type="match status" value="1"/>
</dbReference>
<keyword evidence="7" id="KW-0256">Endoplasmic reticulum</keyword>
<name>G5EF14_CAEEL</name>
<comment type="catalytic activity">
    <reaction evidence="10">
        <text>N(4)-(alpha-D-Man-(1-&gt;2)-alpha-D-Man-(1-&gt;2)-alpha-D-Man-(1-&gt;3)-[alpha-D-Man-(1-&gt;2)-alpha-D-Man-(1-&gt;3)-[alpha-D-Man-(1-&gt;2)-alpha-D-Man-(1-&gt;6)]-alpha-D-Man-(1-&gt;6)]-beta-D-Man-(1-&gt;4)-beta-D-GlcNAc-(1-&gt;4)-beta-D-GlcNAc)-L-asparaginyl-[protein] (N-glucan mannose isomer 9A1,2,3B1,2,3) + UDP-alpha-D-glucose = N(4)-(alpha-D-Glc-(1-&gt;3)-alpha-D-Man-(1-&gt;2)-alpha-D-Man-(1-&gt;2)-alpha-D-Man-(1-&gt;3)-[alpha-D-Man-(1-&gt;2)-alpha-D-Man-(1-&gt;3)-[alpha-D-Man-(1-&gt;2)-alpha-D-Man-(1-&gt;6)]-alpha-D-Man-(1-&gt;6)]-beta-D-Man-(1-&gt;4)-beta-D-GlcNAc-(1-&gt;4)-beta-D-GlcNAc)-L-asparaginyl-[protein] + UDP + H(+)</text>
        <dbReference type="Rhea" id="RHEA:61304"/>
        <dbReference type="Rhea" id="RHEA-COMP:14356"/>
        <dbReference type="Rhea" id="RHEA-COMP:14357"/>
        <dbReference type="ChEBI" id="CHEBI:15378"/>
        <dbReference type="ChEBI" id="CHEBI:58223"/>
        <dbReference type="ChEBI" id="CHEBI:58885"/>
        <dbReference type="ChEBI" id="CHEBI:59080"/>
        <dbReference type="ChEBI" id="CHEBI:139493"/>
    </reaction>
</comment>
<evidence type="ECO:0000256" key="1">
    <source>
        <dbReference type="ARBA" id="ARBA00001913"/>
    </source>
</evidence>
<evidence type="ECO:0000256" key="3">
    <source>
        <dbReference type="ARBA" id="ARBA00004922"/>
    </source>
</evidence>
<dbReference type="GeneID" id="172758"/>
<comment type="subcellular location">
    <subcellularLocation>
        <location evidence="2">Endoplasmic reticulum lumen</location>
    </subcellularLocation>
</comment>
<dbReference type="PANTHER" id="PTHR11226">
    <property type="entry name" value="UDP-GLUCOSE GLYCOPROTEIN:GLUCOSYLTRANSFERASE"/>
    <property type="match status" value="1"/>
</dbReference>
<comment type="function">
    <text evidence="9">Recognizes glycoproteins with minor folding defects. Reglucosylates single N-glycans near the misfolded part of the protein, thus providing quality control for protein folding in the endoplasmic reticulum. Reglucosylated proteins are recognized by calreticulin for recycling to the endoplasmic reticulum and refolding or degradation.</text>
</comment>
<dbReference type="OrthoDB" id="27683at2759"/>
<dbReference type="InterPro" id="IPR040525">
    <property type="entry name" value="UGGT_TRXL_4"/>
</dbReference>
<dbReference type="InterPro" id="IPR009448">
    <property type="entry name" value="UDP-g_GGtrans"/>
</dbReference>
<evidence type="ECO:0000259" key="14">
    <source>
        <dbReference type="Pfam" id="PF18401"/>
    </source>
</evidence>
<dbReference type="FunCoup" id="G5EF14">
    <property type="interactions" value="813"/>
</dbReference>